<proteinExistence type="inferred from homology"/>
<dbReference type="Gene3D" id="1.10.287.810">
    <property type="entry name" value="Mitochondrial import inner membrane translocase subunit tim13 like domains"/>
    <property type="match status" value="1"/>
</dbReference>
<evidence type="ECO:0000313" key="13">
    <source>
        <dbReference type="Proteomes" id="UP000245699"/>
    </source>
</evidence>
<comment type="similarity">
    <text evidence="1 10">Belongs to the small Tim family.</text>
</comment>
<dbReference type="GO" id="GO:0046872">
    <property type="term" value="F:metal ion binding"/>
    <property type="evidence" value="ECO:0007669"/>
    <property type="project" value="UniProtKB-KW"/>
</dbReference>
<dbReference type="InterPro" id="IPR035427">
    <property type="entry name" value="Tim10-like_dom_sf"/>
</dbReference>
<evidence type="ECO:0000256" key="1">
    <source>
        <dbReference type="ARBA" id="ARBA00006720"/>
    </source>
</evidence>
<evidence type="ECO:0000256" key="9">
    <source>
        <dbReference type="ARBA" id="ARBA00023157"/>
    </source>
</evidence>
<evidence type="ECO:0000259" key="11">
    <source>
        <dbReference type="Pfam" id="PF02953"/>
    </source>
</evidence>
<evidence type="ECO:0000256" key="2">
    <source>
        <dbReference type="ARBA" id="ARBA00022448"/>
    </source>
</evidence>
<keyword evidence="4 10" id="KW-0999">Mitochondrion inner membrane</keyword>
<evidence type="ECO:0000256" key="7">
    <source>
        <dbReference type="ARBA" id="ARBA00023010"/>
    </source>
</evidence>
<dbReference type="SUPFAM" id="SSF144122">
    <property type="entry name" value="Tim10-like"/>
    <property type="match status" value="1"/>
</dbReference>
<evidence type="ECO:0000256" key="6">
    <source>
        <dbReference type="ARBA" id="ARBA00022927"/>
    </source>
</evidence>
<feature type="domain" description="Tim10-like" evidence="11">
    <location>
        <begin position="19"/>
        <end position="77"/>
    </location>
</feature>
<keyword evidence="9 10" id="KW-1015">Disulfide bond</keyword>
<sequence>MNFIPQQLTPEQQLEVLFQQKQQKEYLRLYNYLVNKCFDDCINSFTTKALSDREINCTRRCAKKYMKLNDFASIRFSEENQNLINEQNQH</sequence>
<dbReference type="GO" id="GO:0005743">
    <property type="term" value="C:mitochondrial inner membrane"/>
    <property type="evidence" value="ECO:0007669"/>
    <property type="project" value="UniProtKB-SubCell"/>
</dbReference>
<evidence type="ECO:0000256" key="3">
    <source>
        <dbReference type="ARBA" id="ARBA00022723"/>
    </source>
</evidence>
<comment type="function">
    <text evidence="10">Mitochondrial intermembrane chaperone that participates in the import and insertion of some multi-pass transmembrane proteins into the mitochondrial inner membrane. Also required for the transfer of beta-barrel precursors from the TOM complex to the sorting and assembly machinery (SAM complex) of the outer membrane. Acts as a chaperone-like protein that protects the hydrophobic precursors from aggregation and guide them through the mitochondrial intermembrane space.</text>
</comment>
<dbReference type="EMBL" id="MBFT01000158">
    <property type="protein sequence ID" value="PVU96148.1"/>
    <property type="molecule type" value="Genomic_DNA"/>
</dbReference>
<keyword evidence="3" id="KW-0479">Metal-binding</keyword>
<dbReference type="PANTHER" id="PTHR13172">
    <property type="entry name" value="MITOCHONDRIAL IMPORT INNER MEMBRANE TRANSLOCASE SUBUNIT TIM9B"/>
    <property type="match status" value="1"/>
</dbReference>
<dbReference type="STRING" id="61424.A0A2T9YUY5"/>
<evidence type="ECO:0000256" key="4">
    <source>
        <dbReference type="ARBA" id="ARBA00022792"/>
    </source>
</evidence>
<keyword evidence="5" id="KW-0862">Zinc</keyword>
<evidence type="ECO:0000256" key="10">
    <source>
        <dbReference type="RuleBase" id="RU367043"/>
    </source>
</evidence>
<keyword evidence="8 10" id="KW-0496">Mitochondrion</keyword>
<reference evidence="12 13" key="1">
    <citation type="journal article" date="2018" name="MBio">
        <title>Comparative Genomics Reveals the Core Gene Toolbox for the Fungus-Insect Symbiosis.</title>
        <authorList>
            <person name="Wang Y."/>
            <person name="Stata M."/>
            <person name="Wang W."/>
            <person name="Stajich J.E."/>
            <person name="White M.M."/>
            <person name="Moncalvo J.M."/>
        </authorList>
    </citation>
    <scope>NUCLEOTIDE SEQUENCE [LARGE SCALE GENOMIC DNA]</scope>
    <source>
        <strain evidence="12 13">AUS-77-4</strain>
    </source>
</reference>
<keyword evidence="7 10" id="KW-0811">Translocation</keyword>
<dbReference type="InterPro" id="IPR004217">
    <property type="entry name" value="Tim10-like"/>
</dbReference>
<dbReference type="GO" id="GO:0015031">
    <property type="term" value="P:protein transport"/>
    <property type="evidence" value="ECO:0007669"/>
    <property type="project" value="UniProtKB-KW"/>
</dbReference>
<evidence type="ECO:0000313" key="12">
    <source>
        <dbReference type="EMBL" id="PVU96148.1"/>
    </source>
</evidence>
<gene>
    <name evidence="12" type="ORF">BB559_002497</name>
</gene>
<keyword evidence="13" id="KW-1185">Reference proteome</keyword>
<accession>A0A2T9YUY5</accession>
<keyword evidence="6 10" id="KW-0653">Protein transport</keyword>
<dbReference type="InterPro" id="IPR050673">
    <property type="entry name" value="Mito_inner_translocase_sub"/>
</dbReference>
<evidence type="ECO:0000256" key="8">
    <source>
        <dbReference type="ARBA" id="ARBA00023128"/>
    </source>
</evidence>
<comment type="caution">
    <text evidence="12">The sequence shown here is derived from an EMBL/GenBank/DDBJ whole genome shotgun (WGS) entry which is preliminary data.</text>
</comment>
<keyword evidence="10" id="KW-0143">Chaperone</keyword>
<comment type="subcellular location">
    <subcellularLocation>
        <location evidence="10">Mitochondrion inner membrane</location>
        <topology evidence="10">Peripheral membrane protein</topology>
        <orientation evidence="10">Intermembrane side</orientation>
    </subcellularLocation>
</comment>
<keyword evidence="4 10" id="KW-0472">Membrane</keyword>
<dbReference type="AlphaFoldDB" id="A0A2T9YUY5"/>
<protein>
    <recommendedName>
        <fullName evidence="10">Mitochondrial import inner membrane translocase subunit</fullName>
    </recommendedName>
</protein>
<dbReference type="OrthoDB" id="1551503at2759"/>
<comment type="domain">
    <text evidence="10">The twin CX3C motif contains 4 conserved Cys residues that form 2 disulfide bonds in the mitochondrial intermembrane space.</text>
</comment>
<evidence type="ECO:0000256" key="5">
    <source>
        <dbReference type="ARBA" id="ARBA00022833"/>
    </source>
</evidence>
<name>A0A2T9YUY5_9FUNG</name>
<keyword evidence="2 10" id="KW-0813">Transport</keyword>
<comment type="subunit">
    <text evidence="10">Heterohexamer.</text>
</comment>
<dbReference type="Proteomes" id="UP000245699">
    <property type="component" value="Unassembled WGS sequence"/>
</dbReference>
<organism evidence="12 13">
    <name type="scientific">Furculomyces boomerangus</name>
    <dbReference type="NCBI Taxonomy" id="61424"/>
    <lineage>
        <taxon>Eukaryota</taxon>
        <taxon>Fungi</taxon>
        <taxon>Fungi incertae sedis</taxon>
        <taxon>Zoopagomycota</taxon>
        <taxon>Kickxellomycotina</taxon>
        <taxon>Harpellomycetes</taxon>
        <taxon>Harpellales</taxon>
        <taxon>Harpellaceae</taxon>
        <taxon>Furculomyces</taxon>
    </lineage>
</organism>
<dbReference type="Pfam" id="PF02953">
    <property type="entry name" value="zf-Tim10_DDP"/>
    <property type="match status" value="1"/>
</dbReference>